<keyword evidence="3 6" id="KW-0812">Transmembrane</keyword>
<name>A0A2J6WMN9_9BACT</name>
<comment type="caution">
    <text evidence="7">The sequence shown here is derived from an EMBL/GenBank/DDBJ whole genome shotgun (WGS) entry which is preliminary data.</text>
</comment>
<dbReference type="InterPro" id="IPR051611">
    <property type="entry name" value="ECF_transporter_component"/>
</dbReference>
<dbReference type="Proteomes" id="UP000242288">
    <property type="component" value="Unassembled WGS sequence"/>
</dbReference>
<dbReference type="InterPro" id="IPR003339">
    <property type="entry name" value="ABC/ECF_trnsptr_transmembrane"/>
</dbReference>
<evidence type="ECO:0000256" key="5">
    <source>
        <dbReference type="ARBA" id="ARBA00023136"/>
    </source>
</evidence>
<feature type="transmembrane region" description="Helical" evidence="6">
    <location>
        <begin position="102"/>
        <end position="123"/>
    </location>
</feature>
<feature type="transmembrane region" description="Helical" evidence="6">
    <location>
        <begin position="62"/>
        <end position="82"/>
    </location>
</feature>
<dbReference type="Pfam" id="PF02361">
    <property type="entry name" value="CbiQ"/>
    <property type="match status" value="1"/>
</dbReference>
<keyword evidence="4 6" id="KW-1133">Transmembrane helix</keyword>
<dbReference type="EMBL" id="PNIO01000025">
    <property type="protein sequence ID" value="PMP71662.1"/>
    <property type="molecule type" value="Genomic_DNA"/>
</dbReference>
<comment type="subcellular location">
    <subcellularLocation>
        <location evidence="1">Cell membrane</location>
        <topology evidence="1">Multi-pass membrane protein</topology>
    </subcellularLocation>
</comment>
<feature type="transmembrane region" description="Helical" evidence="6">
    <location>
        <begin position="144"/>
        <end position="163"/>
    </location>
</feature>
<dbReference type="AlphaFoldDB" id="A0A2J6WMN9"/>
<evidence type="ECO:0000313" key="8">
    <source>
        <dbReference type="Proteomes" id="UP000242288"/>
    </source>
</evidence>
<organism evidence="7 8">
    <name type="scientific">Thermodesulfovibrio aggregans</name>
    <dbReference type="NCBI Taxonomy" id="86166"/>
    <lineage>
        <taxon>Bacteria</taxon>
        <taxon>Pseudomonadati</taxon>
        <taxon>Nitrospirota</taxon>
        <taxon>Thermodesulfovibrionia</taxon>
        <taxon>Thermodesulfovibrionales</taxon>
        <taxon>Thermodesulfovibrionaceae</taxon>
        <taxon>Thermodesulfovibrio</taxon>
    </lineage>
</organism>
<dbReference type="GO" id="GO:0043190">
    <property type="term" value="C:ATP-binding cassette (ABC) transporter complex"/>
    <property type="evidence" value="ECO:0007669"/>
    <property type="project" value="InterPro"/>
</dbReference>
<dbReference type="GO" id="GO:0006824">
    <property type="term" value="P:cobalt ion transport"/>
    <property type="evidence" value="ECO:0007669"/>
    <property type="project" value="InterPro"/>
</dbReference>
<keyword evidence="2" id="KW-1003">Cell membrane</keyword>
<keyword evidence="5 6" id="KW-0472">Membrane</keyword>
<evidence type="ECO:0000256" key="2">
    <source>
        <dbReference type="ARBA" id="ARBA00022475"/>
    </source>
</evidence>
<sequence>MHLEEFSEGSSFLNKADPRLKIIVFSIFSILCATASGLKTPSLFLLYSIFSVFLARLRIKPLFSRLGVANFFILFIWIFVPLSYPGNSHFSFAGLKISQEGIFYALSITLKSNAIIIATITLLSTSSVNSLAHAMLHLKAPKKLVTVFFLFYRYIIVIHEEYLKIKRAVLARGFVPKTTLHTYRTYAYIVGGMLIKSYERAEEIYRAMLCRGFQGYFPLFEHFQIRKIDIIFSVVSIFMFVVILVLA</sequence>
<dbReference type="InterPro" id="IPR012809">
    <property type="entry name" value="ECF_CbiQ"/>
</dbReference>
<reference evidence="7 8" key="1">
    <citation type="submission" date="2018-01" db="EMBL/GenBank/DDBJ databases">
        <title>Metagenomic assembled genomes from two thermal pools in the Uzon Caldera, Kamchatka, Russia.</title>
        <authorList>
            <person name="Wilkins L."/>
            <person name="Ettinger C."/>
        </authorList>
    </citation>
    <scope>NUCLEOTIDE SEQUENCE [LARGE SCALE GENOMIC DNA]</scope>
    <source>
        <strain evidence="7">ZAV-04</strain>
    </source>
</reference>
<gene>
    <name evidence="7" type="primary">cbiQ</name>
    <name evidence="7" type="ORF">C0186_03480</name>
</gene>
<evidence type="ECO:0000256" key="3">
    <source>
        <dbReference type="ARBA" id="ARBA00022692"/>
    </source>
</evidence>
<dbReference type="PANTHER" id="PTHR34857:SF2">
    <property type="entry name" value="SLL0384 PROTEIN"/>
    <property type="match status" value="1"/>
</dbReference>
<accession>A0A2J6WMN9</accession>
<evidence type="ECO:0000256" key="4">
    <source>
        <dbReference type="ARBA" id="ARBA00022989"/>
    </source>
</evidence>
<evidence type="ECO:0000313" key="7">
    <source>
        <dbReference type="EMBL" id="PMP71662.1"/>
    </source>
</evidence>
<protein>
    <submittedName>
        <fullName evidence="7">Cobalt ECF transporter T component CbiQ</fullName>
    </submittedName>
</protein>
<dbReference type="CDD" id="cd16914">
    <property type="entry name" value="EcfT"/>
    <property type="match status" value="1"/>
</dbReference>
<proteinExistence type="predicted"/>
<dbReference type="PANTHER" id="PTHR34857">
    <property type="entry name" value="SLL0384 PROTEIN"/>
    <property type="match status" value="1"/>
</dbReference>
<evidence type="ECO:0000256" key="1">
    <source>
        <dbReference type="ARBA" id="ARBA00004651"/>
    </source>
</evidence>
<evidence type="ECO:0000256" key="6">
    <source>
        <dbReference type="SAM" id="Phobius"/>
    </source>
</evidence>
<feature type="transmembrane region" description="Helical" evidence="6">
    <location>
        <begin position="20"/>
        <end position="50"/>
    </location>
</feature>
<dbReference type="NCBIfam" id="TIGR02454">
    <property type="entry name" value="ECF_T_CbiQ"/>
    <property type="match status" value="1"/>
</dbReference>
<feature type="transmembrane region" description="Helical" evidence="6">
    <location>
        <begin position="228"/>
        <end position="246"/>
    </location>
</feature>